<dbReference type="GO" id="GO:0003964">
    <property type="term" value="F:RNA-directed DNA polymerase activity"/>
    <property type="evidence" value="ECO:0007669"/>
    <property type="project" value="UniProtKB-KW"/>
</dbReference>
<dbReference type="AlphaFoldDB" id="A0A699R4W4"/>
<reference evidence="1" key="1">
    <citation type="journal article" date="2019" name="Sci. Rep.">
        <title>Draft genome of Tanacetum cinerariifolium, the natural source of mosquito coil.</title>
        <authorList>
            <person name="Yamashiro T."/>
            <person name="Shiraishi A."/>
            <person name="Satake H."/>
            <person name="Nakayama K."/>
        </authorList>
    </citation>
    <scope>NUCLEOTIDE SEQUENCE</scope>
</reference>
<organism evidence="1">
    <name type="scientific">Tanacetum cinerariifolium</name>
    <name type="common">Dalmatian daisy</name>
    <name type="synonym">Chrysanthemum cinerariifolium</name>
    <dbReference type="NCBI Taxonomy" id="118510"/>
    <lineage>
        <taxon>Eukaryota</taxon>
        <taxon>Viridiplantae</taxon>
        <taxon>Streptophyta</taxon>
        <taxon>Embryophyta</taxon>
        <taxon>Tracheophyta</taxon>
        <taxon>Spermatophyta</taxon>
        <taxon>Magnoliopsida</taxon>
        <taxon>eudicotyledons</taxon>
        <taxon>Gunneridae</taxon>
        <taxon>Pentapetalae</taxon>
        <taxon>asterids</taxon>
        <taxon>campanulids</taxon>
        <taxon>Asterales</taxon>
        <taxon>Asteraceae</taxon>
        <taxon>Asteroideae</taxon>
        <taxon>Anthemideae</taxon>
        <taxon>Anthemidinae</taxon>
        <taxon>Tanacetum</taxon>
    </lineage>
</organism>
<feature type="non-terminal residue" evidence="1">
    <location>
        <position position="1"/>
    </location>
</feature>
<keyword evidence="1" id="KW-0548">Nucleotidyltransferase</keyword>
<dbReference type="EMBL" id="BKCJ011063602">
    <property type="protein sequence ID" value="GFC78001.1"/>
    <property type="molecule type" value="Genomic_DNA"/>
</dbReference>
<name>A0A699R4W4_TANCI</name>
<dbReference type="InterPro" id="IPR036691">
    <property type="entry name" value="Endo/exonu/phosph_ase_sf"/>
</dbReference>
<protein>
    <submittedName>
        <fullName evidence="1">RNA-directed DNA polymerase, eukaryota</fullName>
    </submittedName>
</protein>
<sequence>DVAVMMGLACDGSVEDLKEKETKLKHFDIRKLKNIWKLDDLEANWSNSEGASGEIIIMWKQSFFKLLEQREEFSFIILKGIRNKLGEQASIVNVYAPNDMVDRRGLWRLLRNHEVGMEGLWVLASDWNNILTIKKMLGQFCVDASMRDFQLFLNDCSLVDIPMLGA</sequence>
<keyword evidence="1" id="KW-0808">Transferase</keyword>
<evidence type="ECO:0000313" key="1">
    <source>
        <dbReference type="EMBL" id="GFC78001.1"/>
    </source>
</evidence>
<dbReference type="Gene3D" id="3.60.10.10">
    <property type="entry name" value="Endonuclease/exonuclease/phosphatase"/>
    <property type="match status" value="1"/>
</dbReference>
<comment type="caution">
    <text evidence="1">The sequence shown here is derived from an EMBL/GenBank/DDBJ whole genome shotgun (WGS) entry which is preliminary data.</text>
</comment>
<keyword evidence="1" id="KW-0695">RNA-directed DNA polymerase</keyword>
<gene>
    <name evidence="1" type="ORF">Tci_849971</name>
</gene>
<proteinExistence type="predicted"/>
<accession>A0A699R4W4</accession>
<dbReference type="SUPFAM" id="SSF56219">
    <property type="entry name" value="DNase I-like"/>
    <property type="match status" value="1"/>
</dbReference>